<evidence type="ECO:0000313" key="2">
    <source>
        <dbReference type="EMBL" id="CAI9172262.1"/>
    </source>
</evidence>
<feature type="compositionally biased region" description="Pro residues" evidence="1">
    <location>
        <begin position="59"/>
        <end position="72"/>
    </location>
</feature>
<accession>A0ABN8ZED5</accession>
<name>A0ABN8ZED5_RANTA</name>
<reference evidence="2" key="1">
    <citation type="submission" date="2023-04" db="EMBL/GenBank/DDBJ databases">
        <authorList>
            <consortium name="ELIXIR-Norway"/>
        </authorList>
    </citation>
    <scope>NUCLEOTIDE SEQUENCE [LARGE SCALE GENOMIC DNA]</scope>
</reference>
<sequence length="118" mass="12259">MGGGGGTLQRGEAGYSQLSPAETPAKGEVARERGGHWLARTCASGPGDLREGSATPLDLTPPKPQPAAPAAPTPLHATSVQPPPPARFHCTQARPQPLPKPATQARRSSRLLRIQFSA</sequence>
<dbReference type="Proteomes" id="UP001176941">
    <property type="component" value="Chromosome 32"/>
</dbReference>
<evidence type="ECO:0000256" key="1">
    <source>
        <dbReference type="SAM" id="MobiDB-lite"/>
    </source>
</evidence>
<keyword evidence="3" id="KW-1185">Reference proteome</keyword>
<feature type="region of interest" description="Disordered" evidence="1">
    <location>
        <begin position="1"/>
        <end position="118"/>
    </location>
</feature>
<dbReference type="EMBL" id="OX459968">
    <property type="protein sequence ID" value="CAI9172262.1"/>
    <property type="molecule type" value="Genomic_DNA"/>
</dbReference>
<protein>
    <submittedName>
        <fullName evidence="2">Uncharacterized protein</fullName>
    </submittedName>
</protein>
<gene>
    <name evidence="2" type="ORF">MRATA1EN1_LOCUS21224</name>
</gene>
<evidence type="ECO:0000313" key="3">
    <source>
        <dbReference type="Proteomes" id="UP001176941"/>
    </source>
</evidence>
<organism evidence="2 3">
    <name type="scientific">Rangifer tarandus platyrhynchus</name>
    <name type="common">Svalbard reindeer</name>
    <dbReference type="NCBI Taxonomy" id="3082113"/>
    <lineage>
        <taxon>Eukaryota</taxon>
        <taxon>Metazoa</taxon>
        <taxon>Chordata</taxon>
        <taxon>Craniata</taxon>
        <taxon>Vertebrata</taxon>
        <taxon>Euteleostomi</taxon>
        <taxon>Mammalia</taxon>
        <taxon>Eutheria</taxon>
        <taxon>Laurasiatheria</taxon>
        <taxon>Artiodactyla</taxon>
        <taxon>Ruminantia</taxon>
        <taxon>Pecora</taxon>
        <taxon>Cervidae</taxon>
        <taxon>Odocoileinae</taxon>
        <taxon>Rangifer</taxon>
    </lineage>
</organism>
<proteinExistence type="predicted"/>